<dbReference type="EMBL" id="FNBD01000002">
    <property type="protein sequence ID" value="SDE65114.1"/>
    <property type="molecule type" value="Genomic_DNA"/>
</dbReference>
<evidence type="ECO:0000313" key="1">
    <source>
        <dbReference type="EMBL" id="SDE65114.1"/>
    </source>
</evidence>
<organism evidence="1 2">
    <name type="scientific">Cellulophaga baltica</name>
    <dbReference type="NCBI Taxonomy" id="76594"/>
    <lineage>
        <taxon>Bacteria</taxon>
        <taxon>Pseudomonadati</taxon>
        <taxon>Bacteroidota</taxon>
        <taxon>Flavobacteriia</taxon>
        <taxon>Flavobacteriales</taxon>
        <taxon>Flavobacteriaceae</taxon>
        <taxon>Cellulophaga</taxon>
    </lineage>
</organism>
<dbReference type="Proteomes" id="UP000182114">
    <property type="component" value="Unassembled WGS sequence"/>
</dbReference>
<protein>
    <submittedName>
        <fullName evidence="1">Uncharacterized protein</fullName>
    </submittedName>
</protein>
<dbReference type="AlphaFoldDB" id="A0A1G7EN91"/>
<evidence type="ECO:0000313" key="2">
    <source>
        <dbReference type="Proteomes" id="UP000182114"/>
    </source>
</evidence>
<keyword evidence="2" id="KW-1185">Reference proteome</keyword>
<accession>A0A1G7EN91</accession>
<name>A0A1G7EN91_9FLAO</name>
<proteinExistence type="predicted"/>
<reference evidence="2" key="1">
    <citation type="submission" date="2016-10" db="EMBL/GenBank/DDBJ databases">
        <authorList>
            <person name="Varghese N."/>
            <person name="Submissions S."/>
        </authorList>
    </citation>
    <scope>NUCLEOTIDE SEQUENCE [LARGE SCALE GENOMIC DNA]</scope>
    <source>
        <strain evidence="2">DSM 24729</strain>
    </source>
</reference>
<sequence length="186" mass="21129">MKTTVLAFLLFCCLGATPKRPVCSPVFTPFNEWLHRYDAERFIIVEGYFLPTTEKGHASKFEVIRSSDASIKINEDYEVYEYGPFGSSCEMYEMGANIDKELTGKNKPRLLIAYKGRSINGKLVCPIFWDAGVNASDNKIVTKEYNYDSSQYILYECPVSLEEVWNQVSKGSVVTAAWKEQANTKQ</sequence>
<gene>
    <name evidence="1" type="ORF">SAMN04487992_102419</name>
</gene>
<dbReference type="RefSeq" id="WP_074537625.1">
    <property type="nucleotide sequence ID" value="NZ_FNBD01000002.1"/>
</dbReference>